<evidence type="ECO:0000313" key="1">
    <source>
        <dbReference type="EMBL" id="KAG2584395.1"/>
    </source>
</evidence>
<organism evidence="1 2">
    <name type="scientific">Panicum virgatum</name>
    <name type="common">Blackwell switchgrass</name>
    <dbReference type="NCBI Taxonomy" id="38727"/>
    <lineage>
        <taxon>Eukaryota</taxon>
        <taxon>Viridiplantae</taxon>
        <taxon>Streptophyta</taxon>
        <taxon>Embryophyta</taxon>
        <taxon>Tracheophyta</taxon>
        <taxon>Spermatophyta</taxon>
        <taxon>Magnoliopsida</taxon>
        <taxon>Liliopsida</taxon>
        <taxon>Poales</taxon>
        <taxon>Poaceae</taxon>
        <taxon>PACMAD clade</taxon>
        <taxon>Panicoideae</taxon>
        <taxon>Panicodae</taxon>
        <taxon>Paniceae</taxon>
        <taxon>Panicinae</taxon>
        <taxon>Panicum</taxon>
        <taxon>Panicum sect. Hiantes</taxon>
    </lineage>
</organism>
<evidence type="ECO:0000313" key="2">
    <source>
        <dbReference type="Proteomes" id="UP000823388"/>
    </source>
</evidence>
<name>A0A8T0RH26_PANVG</name>
<reference evidence="1" key="1">
    <citation type="submission" date="2020-05" db="EMBL/GenBank/DDBJ databases">
        <title>WGS assembly of Panicum virgatum.</title>
        <authorList>
            <person name="Lovell J.T."/>
            <person name="Jenkins J."/>
            <person name="Shu S."/>
            <person name="Juenger T.E."/>
            <person name="Schmutz J."/>
        </authorList>
    </citation>
    <scope>NUCLEOTIDE SEQUENCE</scope>
    <source>
        <strain evidence="1">AP13</strain>
    </source>
</reference>
<dbReference type="EMBL" id="CM029047">
    <property type="protein sequence ID" value="KAG2584395.1"/>
    <property type="molecule type" value="Genomic_DNA"/>
</dbReference>
<protein>
    <submittedName>
        <fullName evidence="1">Uncharacterized protein</fullName>
    </submittedName>
</protein>
<keyword evidence="2" id="KW-1185">Reference proteome</keyword>
<gene>
    <name evidence="1" type="ORF">PVAP13_6KG296212</name>
</gene>
<comment type="caution">
    <text evidence="1">The sequence shown here is derived from an EMBL/GenBank/DDBJ whole genome shotgun (WGS) entry which is preliminary data.</text>
</comment>
<dbReference type="AlphaFoldDB" id="A0A8T0RH26"/>
<sequence length="96" mass="11008">MSDSKIDHKHLSAACYEHFMRDQPPYPPDVKTLQDLSAFLRYKSLCLIDGEEPDPDVVDNNAFVGQLSHEATRRTMTMRSPAPCIERLSRLMLTTR</sequence>
<accession>A0A8T0RH26</accession>
<dbReference type="Proteomes" id="UP000823388">
    <property type="component" value="Chromosome 6K"/>
</dbReference>
<proteinExistence type="predicted"/>